<evidence type="ECO:0000313" key="3">
    <source>
        <dbReference type="EMBL" id="ERM97458.1"/>
    </source>
</evidence>
<organism evidence="3 4">
    <name type="scientific">Amborella trichopoda</name>
    <dbReference type="NCBI Taxonomy" id="13333"/>
    <lineage>
        <taxon>Eukaryota</taxon>
        <taxon>Viridiplantae</taxon>
        <taxon>Streptophyta</taxon>
        <taxon>Embryophyta</taxon>
        <taxon>Tracheophyta</taxon>
        <taxon>Spermatophyta</taxon>
        <taxon>Magnoliopsida</taxon>
        <taxon>Amborellales</taxon>
        <taxon>Amborellaceae</taxon>
        <taxon>Amborella</taxon>
    </lineage>
</organism>
<feature type="transmembrane region" description="Helical" evidence="2">
    <location>
        <begin position="87"/>
        <end position="105"/>
    </location>
</feature>
<evidence type="ECO:0000256" key="1">
    <source>
        <dbReference type="SAM" id="MobiDB-lite"/>
    </source>
</evidence>
<dbReference type="PANTHER" id="PTHR46635:SF2">
    <property type="entry name" value="GLYCOSYL TRANSFERASE FAMILY 1 DOMAIN-CONTAINING PROTEIN"/>
    <property type="match status" value="1"/>
</dbReference>
<dbReference type="SUPFAM" id="SSF53756">
    <property type="entry name" value="UDP-Glycosyltransferase/glycogen phosphorylase"/>
    <property type="match status" value="1"/>
</dbReference>
<dbReference type="Gramene" id="ERM97458">
    <property type="protein sequence ID" value="ERM97458"/>
    <property type="gene ID" value="AMTR_s00124p00117530"/>
</dbReference>
<keyword evidence="2" id="KW-0812">Transmembrane</keyword>
<dbReference type="PANTHER" id="PTHR46635">
    <property type="entry name" value="GLYCOSYL TRANSFERASE FAMILY 1 PROTEIN"/>
    <property type="match status" value="1"/>
</dbReference>
<proteinExistence type="predicted"/>
<dbReference type="HOGENOM" id="CLU_013099_0_0_1"/>
<feature type="compositionally biased region" description="Polar residues" evidence="1">
    <location>
        <begin position="40"/>
        <end position="63"/>
    </location>
</feature>
<evidence type="ECO:0000313" key="4">
    <source>
        <dbReference type="Proteomes" id="UP000017836"/>
    </source>
</evidence>
<reference evidence="4" key="1">
    <citation type="journal article" date="2013" name="Science">
        <title>The Amborella genome and the evolution of flowering plants.</title>
        <authorList>
            <consortium name="Amborella Genome Project"/>
        </authorList>
    </citation>
    <scope>NUCLEOTIDE SEQUENCE [LARGE SCALE GENOMIC DNA]</scope>
</reference>
<dbReference type="eggNOG" id="ENOG502QTK2">
    <property type="taxonomic scope" value="Eukaryota"/>
</dbReference>
<keyword evidence="2" id="KW-0472">Membrane</keyword>
<gene>
    <name evidence="3" type="ORF">AMTR_s00124p00117530</name>
</gene>
<accession>W1NPX9</accession>
<evidence type="ECO:0000256" key="2">
    <source>
        <dbReference type="SAM" id="Phobius"/>
    </source>
</evidence>
<feature type="compositionally biased region" description="Low complexity" evidence="1">
    <location>
        <begin position="20"/>
        <end position="30"/>
    </location>
</feature>
<dbReference type="OrthoDB" id="1592604at2759"/>
<dbReference type="STRING" id="13333.W1NPX9"/>
<keyword evidence="4" id="KW-1185">Reference proteome</keyword>
<name>W1NPX9_AMBTC</name>
<dbReference type="Pfam" id="PF13692">
    <property type="entry name" value="Glyco_trans_1_4"/>
    <property type="match status" value="1"/>
</dbReference>
<protein>
    <submittedName>
        <fullName evidence="3">Uncharacterized protein</fullName>
    </submittedName>
</protein>
<sequence>MAKSSSSPEDEFLNIEENKNSNPQQSSSNNRGGAFKRSQRSCSQEQKSPTSHSSTMRWMRASRSQQNPWKRGVNSRWWCFGFSFPKGVLQIIFLLGFIVFVFLVVESLMMKRSSRLGFIGHPLETGPFSFAAPLRFYSFELDRRFAEKGRELEILREQPRLAVRPPLLAIVMSSMDADASSLMLITLGSNLQLLGYKLQVFAFVVGKTLGAWEKIGCRVSILDDKSLHSVDWTNFDGVLLTSLEEKIVVSSLLQEPFLSVPLIWIVQEETLGERLPVYEENGWIGLVSEWISAFSRANVLVFPDFTLPMMYSKLDTGNFFVIPGLPVEAWESEASVLRDVNQLRKDSGLQEDDLIIFVTGSPFAYTDLPLDYDVAVHAIGSFLKDSHVSFKFFFFNGKSKDGDLETMQELTSRLDFPVDSMRFYGEDDYINDVLSMADIVLYGSIHEEQVLPPLFLRAMSFGIPVMAPDLPFVRRYIQNGTHGLIYPMNDTGRLIATFSSLVTDGKLNNYAHMLGYSGRLHARNMFALDCITTYAKLLENVLQFPSDAMLPKPVSRLPAHEVQWAWDLIGNEIAMTDGQILGEGVRKPNRLHRNSNVMSAIEESWKSSMNASDDQIAEDIPTQQDWDDARDTEISEEYERREMEELNGQMETDVESWEDVRRNTKKFEKVKVESNERDEGELERTGLSLCIYEVYDGAGAWPFLHRDSLYRGLSLAPGSRRTNSDDLEAVERLPLLNNTYYRDAFCELGGLFAIANGTDNIHKHPWIGFQSWRASGRKLLLSTKAERILEETIQRETEGDTIYFWASMGKTILPEIKHKNYNFWSICDILNARRCRTSFAEAFRLMYALPSNETALPPMPSDGEHWSALHSWAMPTRSFLEFVMFSRMFTSSLLDSQRLNPQRNDTCLLGSSKIEKRQCYCRVLEVLVNVWAYHSARKMVYIDPISGLLEEQHPVEKRIGSMWVAHFNNTLLKDMDEEWAEQADDGDHPPGSTDGGTWVWPSTGEVYCKVIFDREQAEKYRAKMEKTRKAMEKLLERQKYGYKQKTLGG</sequence>
<dbReference type="EMBL" id="KI396338">
    <property type="protein sequence ID" value="ERM97458.1"/>
    <property type="molecule type" value="Genomic_DNA"/>
</dbReference>
<keyword evidence="2" id="KW-1133">Transmembrane helix</keyword>
<dbReference type="OMA" id="CIYEVYD"/>
<dbReference type="Proteomes" id="UP000017836">
    <property type="component" value="Unassembled WGS sequence"/>
</dbReference>
<dbReference type="Gene3D" id="3.40.50.2000">
    <property type="entry name" value="Glycogen Phosphorylase B"/>
    <property type="match status" value="1"/>
</dbReference>
<feature type="region of interest" description="Disordered" evidence="1">
    <location>
        <begin position="1"/>
        <end position="63"/>
    </location>
</feature>
<dbReference type="AlphaFoldDB" id="W1NPX9"/>